<dbReference type="Gene3D" id="3.40.50.1240">
    <property type="entry name" value="Phosphoglycerate mutase-like"/>
    <property type="match status" value="1"/>
</dbReference>
<proteinExistence type="predicted"/>
<evidence type="ECO:0000313" key="1">
    <source>
        <dbReference type="EMBL" id="SCM79493.1"/>
    </source>
</evidence>
<name>A0A212LPK6_9HYPH</name>
<organism evidence="1">
    <name type="scientific">uncultured Pleomorphomonas sp</name>
    <dbReference type="NCBI Taxonomy" id="442121"/>
    <lineage>
        <taxon>Bacteria</taxon>
        <taxon>Pseudomonadati</taxon>
        <taxon>Pseudomonadota</taxon>
        <taxon>Alphaproteobacteria</taxon>
        <taxon>Hyphomicrobiales</taxon>
        <taxon>Pleomorphomonadaceae</taxon>
        <taxon>Pleomorphomonas</taxon>
        <taxon>environmental samples</taxon>
    </lineage>
</organism>
<evidence type="ECO:0008006" key="2">
    <source>
        <dbReference type="Google" id="ProtNLM"/>
    </source>
</evidence>
<dbReference type="InterPro" id="IPR029033">
    <property type="entry name" value="His_PPase_superfam"/>
</dbReference>
<sequence>MALRLTLIPVPTGNDARAPLFPGRDRLELPPERLGESLAEGVRRRLADAGHIVHAPEMVLGGGVGGEAAAALAEMDYGGWACRAMAEVAGADPEAFELWRTDMAAAPHGGESFMAVRARVGRWLASIEGRKGHCVALCSPVIARVALTAALDIPLPTIWRLDPTPWSAIELTFHRGRWALRLG</sequence>
<dbReference type="InterPro" id="IPR013078">
    <property type="entry name" value="His_Pase_superF_clade-1"/>
</dbReference>
<protein>
    <recommendedName>
        <fullName evidence="2">Phosphoglycerate mutase</fullName>
    </recommendedName>
</protein>
<dbReference type="Pfam" id="PF00300">
    <property type="entry name" value="His_Phos_1"/>
    <property type="match status" value="1"/>
</dbReference>
<reference evidence="1" key="1">
    <citation type="submission" date="2016-08" db="EMBL/GenBank/DDBJ databases">
        <authorList>
            <person name="Seilhamer J.J."/>
        </authorList>
    </citation>
    <scope>NUCLEOTIDE SEQUENCE</scope>
    <source>
        <strain evidence="1">86</strain>
    </source>
</reference>
<accession>A0A212LPK6</accession>
<dbReference type="SUPFAM" id="SSF53254">
    <property type="entry name" value="Phosphoglycerate mutase-like"/>
    <property type="match status" value="1"/>
</dbReference>
<gene>
    <name evidence="1" type="ORF">KL86PLE_90436</name>
</gene>
<dbReference type="EMBL" id="FMJD01000013">
    <property type="protein sequence ID" value="SCM79493.1"/>
    <property type="molecule type" value="Genomic_DNA"/>
</dbReference>
<dbReference type="AlphaFoldDB" id="A0A212LPK6"/>
<dbReference type="RefSeq" id="WP_288198574.1">
    <property type="nucleotide sequence ID" value="NZ_LT608334.1"/>
</dbReference>